<dbReference type="PANTHER" id="PTHR14136">
    <property type="entry name" value="BTB_POZ DOMAIN-CONTAINING PROTEIN KCTD9"/>
    <property type="match status" value="1"/>
</dbReference>
<keyword evidence="1" id="KW-0472">Membrane</keyword>
<keyword evidence="1" id="KW-1133">Transmembrane helix</keyword>
<dbReference type="SUPFAM" id="SSF141571">
    <property type="entry name" value="Pentapeptide repeat-like"/>
    <property type="match status" value="1"/>
</dbReference>
<accession>A0A7Y0HDA8</accession>
<organism evidence="2 3">
    <name type="scientific">Pacificispira spongiicola</name>
    <dbReference type="NCBI Taxonomy" id="2729598"/>
    <lineage>
        <taxon>Bacteria</taxon>
        <taxon>Pseudomonadati</taxon>
        <taxon>Pseudomonadota</taxon>
        <taxon>Alphaproteobacteria</taxon>
        <taxon>Rhodospirillales</taxon>
        <taxon>Rhodospirillaceae</taxon>
        <taxon>Pacificispira</taxon>
    </lineage>
</organism>
<proteinExistence type="predicted"/>
<dbReference type="Pfam" id="PF00805">
    <property type="entry name" value="Pentapeptide"/>
    <property type="match status" value="2"/>
</dbReference>
<evidence type="ECO:0000256" key="1">
    <source>
        <dbReference type="SAM" id="Phobius"/>
    </source>
</evidence>
<dbReference type="RefSeq" id="WP_169623876.1">
    <property type="nucleotide sequence ID" value="NZ_JABBNT010000001.1"/>
</dbReference>
<dbReference type="Gene3D" id="2.160.20.80">
    <property type="entry name" value="E3 ubiquitin-protein ligase SopA"/>
    <property type="match status" value="1"/>
</dbReference>
<keyword evidence="3" id="KW-1185">Reference proteome</keyword>
<dbReference type="PANTHER" id="PTHR14136:SF17">
    <property type="entry name" value="BTB_POZ DOMAIN-CONTAINING PROTEIN KCTD9"/>
    <property type="match status" value="1"/>
</dbReference>
<dbReference type="AlphaFoldDB" id="A0A7Y0HDA8"/>
<comment type="caution">
    <text evidence="2">The sequence shown here is derived from an EMBL/GenBank/DDBJ whole genome shotgun (WGS) entry which is preliminary data.</text>
</comment>
<dbReference type="EMBL" id="JABBNT010000001">
    <property type="protein sequence ID" value="NMM43611.1"/>
    <property type="molecule type" value="Genomic_DNA"/>
</dbReference>
<dbReference type="InterPro" id="IPR001646">
    <property type="entry name" value="5peptide_repeat"/>
</dbReference>
<feature type="transmembrane region" description="Helical" evidence="1">
    <location>
        <begin position="25"/>
        <end position="44"/>
    </location>
</feature>
<evidence type="ECO:0000313" key="3">
    <source>
        <dbReference type="Proteomes" id="UP000539372"/>
    </source>
</evidence>
<dbReference type="Proteomes" id="UP000539372">
    <property type="component" value="Unassembled WGS sequence"/>
</dbReference>
<sequence>MNTLSQRLRKSGDLLRRNKILREIVKFRTLFAAFFFGGLLYFVYQDSAQNPVSFSDDGAFRQDPEIVKLLDILNDSGSDNEVKKKTFEKLVLFGHPFLKLDLRYENLTGAKIPSAYLPNANFEGANLSFSDLSNAYLLGADFSGANLNGASFRGADLTGVNFSDAKMVAADMRGAIVMKSKFENSMLKSAKLGRSLLWGANFIGADLTQADFTGADLSEAILMNRPGAEPNITQRQIDVTCQFPFDMGPPMIPEGLRWSGRVCSRYKYNEYFE</sequence>
<dbReference type="InterPro" id="IPR051082">
    <property type="entry name" value="Pentapeptide-BTB/POZ_domain"/>
</dbReference>
<reference evidence="2 3" key="1">
    <citation type="submission" date="2020-04" db="EMBL/GenBank/DDBJ databases">
        <title>Rhodospirillaceae bacterium KN72 isolated from deep sea.</title>
        <authorList>
            <person name="Zhang D.-C."/>
        </authorList>
    </citation>
    <scope>NUCLEOTIDE SEQUENCE [LARGE SCALE GENOMIC DNA]</scope>
    <source>
        <strain evidence="2 3">KN72</strain>
    </source>
</reference>
<name>A0A7Y0HDA8_9PROT</name>
<protein>
    <submittedName>
        <fullName evidence="2">Pentapeptide repeat-containing protein</fullName>
    </submittedName>
</protein>
<evidence type="ECO:0000313" key="2">
    <source>
        <dbReference type="EMBL" id="NMM43611.1"/>
    </source>
</evidence>
<gene>
    <name evidence="2" type="ORF">HH303_03920</name>
</gene>
<keyword evidence="1" id="KW-0812">Transmembrane</keyword>